<protein>
    <submittedName>
        <fullName evidence="2">Uncharacterized protein</fullName>
    </submittedName>
</protein>
<dbReference type="Proteomes" id="UP000494102">
    <property type="component" value="Unassembled WGS sequence"/>
</dbReference>
<keyword evidence="1" id="KW-1133">Transmembrane helix</keyword>
<accession>A0A6J5K8Z4</accession>
<dbReference type="AlphaFoldDB" id="A0A6J5K8Z4"/>
<proteinExistence type="predicted"/>
<evidence type="ECO:0000256" key="1">
    <source>
        <dbReference type="SAM" id="Phobius"/>
    </source>
</evidence>
<organism evidence="2 3">
    <name type="scientific">Paraburkholderia phenoliruptrix</name>
    <dbReference type="NCBI Taxonomy" id="252970"/>
    <lineage>
        <taxon>Bacteria</taxon>
        <taxon>Pseudomonadati</taxon>
        <taxon>Pseudomonadota</taxon>
        <taxon>Betaproteobacteria</taxon>
        <taxon>Burkholderiales</taxon>
        <taxon>Burkholderiaceae</taxon>
        <taxon>Paraburkholderia</taxon>
    </lineage>
</organism>
<reference evidence="2 3" key="1">
    <citation type="submission" date="2020-04" db="EMBL/GenBank/DDBJ databases">
        <authorList>
            <person name="De Canck E."/>
        </authorList>
    </citation>
    <scope>NUCLEOTIDE SEQUENCE [LARGE SCALE GENOMIC DNA]</scope>
    <source>
        <strain evidence="2 3">LMG 9964</strain>
    </source>
</reference>
<feature type="transmembrane region" description="Helical" evidence="1">
    <location>
        <begin position="6"/>
        <end position="23"/>
    </location>
</feature>
<keyword evidence="1" id="KW-0472">Membrane</keyword>
<keyword evidence="1" id="KW-0812">Transmembrane</keyword>
<evidence type="ECO:0000313" key="3">
    <source>
        <dbReference type="Proteomes" id="UP000494102"/>
    </source>
</evidence>
<dbReference type="EMBL" id="CADILN010000005">
    <property type="protein sequence ID" value="CAB4050396.1"/>
    <property type="molecule type" value="Genomic_DNA"/>
</dbReference>
<name>A0A6J5K8Z4_9BURK</name>
<evidence type="ECO:0000313" key="2">
    <source>
        <dbReference type="EMBL" id="CAB4050396.1"/>
    </source>
</evidence>
<gene>
    <name evidence="2" type="ORF">LMG9964_04062</name>
</gene>
<sequence length="39" mass="4727">MNLGLFVLLMMAPILIYGGYMTNRSRKHERERRHPRDPR</sequence>